<dbReference type="InterPro" id="IPR010987">
    <property type="entry name" value="Glutathione-S-Trfase_C-like"/>
</dbReference>
<comment type="subunit">
    <text evidence="1">Homodimer.</text>
</comment>
<evidence type="ECO:0000259" key="6">
    <source>
        <dbReference type="PROSITE" id="PS50404"/>
    </source>
</evidence>
<dbReference type="GO" id="GO:0006749">
    <property type="term" value="P:glutathione metabolic process"/>
    <property type="evidence" value="ECO:0007669"/>
    <property type="project" value="TreeGrafter"/>
</dbReference>
<dbReference type="AlphaFoldDB" id="A0A195BVA8"/>
<evidence type="ECO:0000313" key="8">
    <source>
        <dbReference type="EMBL" id="KYM91403.1"/>
    </source>
</evidence>
<dbReference type="InterPro" id="IPR004045">
    <property type="entry name" value="Glutathione_S-Trfase_N"/>
</dbReference>
<comment type="catalytic activity">
    <reaction evidence="5">
        <text>RX + glutathione = an S-substituted glutathione + a halide anion + H(+)</text>
        <dbReference type="Rhea" id="RHEA:16437"/>
        <dbReference type="ChEBI" id="CHEBI:15378"/>
        <dbReference type="ChEBI" id="CHEBI:16042"/>
        <dbReference type="ChEBI" id="CHEBI:17792"/>
        <dbReference type="ChEBI" id="CHEBI:57925"/>
        <dbReference type="ChEBI" id="CHEBI:90779"/>
        <dbReference type="EC" id="2.5.1.18"/>
    </reaction>
</comment>
<dbReference type="PROSITE" id="PS50404">
    <property type="entry name" value="GST_NTER"/>
    <property type="match status" value="3"/>
</dbReference>
<dbReference type="PANTHER" id="PTHR11571">
    <property type="entry name" value="GLUTATHIONE S-TRANSFERASE"/>
    <property type="match status" value="1"/>
</dbReference>
<name>A0A195BVA8_9HYME</name>
<sequence length="499" mass="57591">MPSYKLIYFPITALAEPIRFLFSYAGIEFEDERFDRNDWPKLKPTMPFGKVPVLEVDGKKIDQSTAISRYLAKQCGLAGKNDWESLEIDSTVDTIHDVRASIASFHYESNETAKNEKLKATKETVPYYLERLDAQVKKNGGYFVGGSLTWADLVFVGLLDYLNFMMKEDIVEKYENLKQLQKTVEEVPAIKNWIEKHMPMGQVPVLEIDGKQYHQSRAIGRFLAKKGNLYGSNDFEAMEIDATVDSIEDIRQAMTLHYWEQDPAFKAKLKDTLFQKLPNYLDVFEAQVKKNGGYFVGGKTYKLLYFNITGLGESIRFLLSHCGIKFEDVRLTFDDWPKHKSNVPMGQVPVLEIDGKQYHQSRAIGRFIAKKGNLYGSDDFEAMEIDATIDSMDDIRLVLSQYYWEKDPAFKEKLKETAFQKLPYYLDKFEAQVKKNGGYFVGGKLSWADFLWAAYFDYLSFVLEDDPNKDHPELKKLVEKVRGLPNLKAYIEKRPTTQL</sequence>
<dbReference type="FunFam" id="3.40.30.10:FF:000035">
    <property type="entry name" value="hematopoietic prostaglandin D synthase"/>
    <property type="match status" value="2"/>
</dbReference>
<evidence type="ECO:0000259" key="7">
    <source>
        <dbReference type="PROSITE" id="PS50405"/>
    </source>
</evidence>
<dbReference type="Gene3D" id="1.20.1050.10">
    <property type="match status" value="2"/>
</dbReference>
<dbReference type="STRING" id="520822.A0A195BVA8"/>
<dbReference type="InterPro" id="IPR050213">
    <property type="entry name" value="GST_superfamily"/>
</dbReference>
<accession>A0A195BVA8</accession>
<evidence type="ECO:0000256" key="4">
    <source>
        <dbReference type="ARBA" id="ARBA00038317"/>
    </source>
</evidence>
<dbReference type="SFLD" id="SFLDS00019">
    <property type="entry name" value="Glutathione_Transferase_(cytos"/>
    <property type="match status" value="2"/>
</dbReference>
<dbReference type="Gene3D" id="3.40.30.10">
    <property type="entry name" value="Glutaredoxin"/>
    <property type="match status" value="2"/>
</dbReference>
<dbReference type="EC" id="2.5.1.18" evidence="2"/>
<dbReference type="Proteomes" id="UP000078540">
    <property type="component" value="Unassembled WGS sequence"/>
</dbReference>
<dbReference type="SUPFAM" id="SSF47616">
    <property type="entry name" value="GST C-terminal domain-like"/>
    <property type="match status" value="3"/>
</dbReference>
<dbReference type="InterPro" id="IPR036282">
    <property type="entry name" value="Glutathione-S-Trfase_C_sf"/>
</dbReference>
<dbReference type="FunFam" id="1.20.1050.10:FF:000030">
    <property type="entry name" value="Glutathione S-transferase S1"/>
    <property type="match status" value="2"/>
</dbReference>
<protein>
    <recommendedName>
        <fullName evidence="2">glutathione transferase</fullName>
        <ecNumber evidence="2">2.5.1.18</ecNumber>
    </recommendedName>
</protein>
<evidence type="ECO:0000256" key="2">
    <source>
        <dbReference type="ARBA" id="ARBA00012452"/>
    </source>
</evidence>
<dbReference type="InterPro" id="IPR036249">
    <property type="entry name" value="Thioredoxin-like_sf"/>
</dbReference>
<dbReference type="Pfam" id="PF14497">
    <property type="entry name" value="GST_C_3"/>
    <property type="match status" value="3"/>
</dbReference>
<dbReference type="SUPFAM" id="SSF52833">
    <property type="entry name" value="Thioredoxin-like"/>
    <property type="match status" value="3"/>
</dbReference>
<dbReference type="PROSITE" id="PS50405">
    <property type="entry name" value="GST_CTER"/>
    <property type="match status" value="2"/>
</dbReference>
<dbReference type="Pfam" id="PF02798">
    <property type="entry name" value="GST_N"/>
    <property type="match status" value="2"/>
</dbReference>
<dbReference type="InterPro" id="IPR004046">
    <property type="entry name" value="GST_C"/>
</dbReference>
<feature type="domain" description="GST N-terminal" evidence="6">
    <location>
        <begin position="2"/>
        <end position="79"/>
    </location>
</feature>
<comment type="similarity">
    <text evidence="4">Belongs to the GST superfamily. Sigma family.</text>
</comment>
<dbReference type="GO" id="GO:0004364">
    <property type="term" value="F:glutathione transferase activity"/>
    <property type="evidence" value="ECO:0007669"/>
    <property type="project" value="UniProtKB-EC"/>
</dbReference>
<dbReference type="SFLD" id="SFLDG00363">
    <property type="entry name" value="AMPS_(cytGST):_Alpha-__Mu-__Pi"/>
    <property type="match status" value="2"/>
</dbReference>
<dbReference type="InterPro" id="IPR040079">
    <property type="entry name" value="Glutathione_S-Trfase"/>
</dbReference>
<dbReference type="EMBL" id="KQ976407">
    <property type="protein sequence ID" value="KYM91403.1"/>
    <property type="molecule type" value="Genomic_DNA"/>
</dbReference>
<reference evidence="8 9" key="1">
    <citation type="submission" date="2015-09" db="EMBL/GenBank/DDBJ databases">
        <title>Atta colombica WGS genome.</title>
        <authorList>
            <person name="Nygaard S."/>
            <person name="Hu H."/>
            <person name="Boomsma J."/>
            <person name="Zhang G."/>
        </authorList>
    </citation>
    <scope>NUCLEOTIDE SEQUENCE [LARGE SCALE GENOMIC DNA]</scope>
    <source>
        <strain evidence="8">Treedump-2</strain>
        <tissue evidence="8">Whole body</tissue>
    </source>
</reference>
<dbReference type="CDD" id="cd03039">
    <property type="entry name" value="GST_N_Sigma_like"/>
    <property type="match status" value="2"/>
</dbReference>
<feature type="domain" description="GST C-terminal" evidence="7">
    <location>
        <begin position="378"/>
        <end position="499"/>
    </location>
</feature>
<evidence type="ECO:0000256" key="5">
    <source>
        <dbReference type="ARBA" id="ARBA00047960"/>
    </source>
</evidence>
<feature type="domain" description="GST N-terminal" evidence="6">
    <location>
        <begin position="152"/>
        <end position="231"/>
    </location>
</feature>
<feature type="domain" description="GST C-terminal" evidence="7">
    <location>
        <begin position="81"/>
        <end position="202"/>
    </location>
</feature>
<dbReference type="SFLD" id="SFLDG01205">
    <property type="entry name" value="AMPS.1"/>
    <property type="match status" value="2"/>
</dbReference>
<evidence type="ECO:0000313" key="9">
    <source>
        <dbReference type="Proteomes" id="UP000078540"/>
    </source>
</evidence>
<dbReference type="PANTHER" id="PTHR11571:SF224">
    <property type="entry name" value="HEMATOPOIETIC PROSTAGLANDIN D SYNTHASE"/>
    <property type="match status" value="1"/>
</dbReference>
<evidence type="ECO:0000256" key="3">
    <source>
        <dbReference type="ARBA" id="ARBA00022679"/>
    </source>
</evidence>
<feature type="domain" description="GST N-terminal" evidence="6">
    <location>
        <begin position="299"/>
        <end position="376"/>
    </location>
</feature>
<keyword evidence="3 8" id="KW-0808">Transferase</keyword>
<dbReference type="GO" id="GO:0004602">
    <property type="term" value="F:glutathione peroxidase activity"/>
    <property type="evidence" value="ECO:0007669"/>
    <property type="project" value="UniProtKB-ARBA"/>
</dbReference>
<dbReference type="CDD" id="cd03192">
    <property type="entry name" value="GST_C_Sigma_like"/>
    <property type="match status" value="3"/>
</dbReference>
<gene>
    <name evidence="8" type="ORF">ALC53_01471</name>
</gene>
<proteinExistence type="inferred from homology"/>
<organism evidence="8 9">
    <name type="scientific">Atta colombica</name>
    <dbReference type="NCBI Taxonomy" id="520822"/>
    <lineage>
        <taxon>Eukaryota</taxon>
        <taxon>Metazoa</taxon>
        <taxon>Ecdysozoa</taxon>
        <taxon>Arthropoda</taxon>
        <taxon>Hexapoda</taxon>
        <taxon>Insecta</taxon>
        <taxon>Pterygota</taxon>
        <taxon>Neoptera</taxon>
        <taxon>Endopterygota</taxon>
        <taxon>Hymenoptera</taxon>
        <taxon>Apocrita</taxon>
        <taxon>Aculeata</taxon>
        <taxon>Formicoidea</taxon>
        <taxon>Formicidae</taxon>
        <taxon>Myrmicinae</taxon>
        <taxon>Atta</taxon>
    </lineage>
</organism>
<dbReference type="Gene3D" id="1.20.1050.130">
    <property type="match status" value="1"/>
</dbReference>
<evidence type="ECO:0000256" key="1">
    <source>
        <dbReference type="ARBA" id="ARBA00011738"/>
    </source>
</evidence>
<dbReference type="CDD" id="cd00570">
    <property type="entry name" value="GST_N_family"/>
    <property type="match status" value="1"/>
</dbReference>
<keyword evidence="9" id="KW-1185">Reference proteome</keyword>